<organism evidence="1 2">
    <name type="scientific">Elysia crispata</name>
    <name type="common">lettuce slug</name>
    <dbReference type="NCBI Taxonomy" id="231223"/>
    <lineage>
        <taxon>Eukaryota</taxon>
        <taxon>Metazoa</taxon>
        <taxon>Spiralia</taxon>
        <taxon>Lophotrochozoa</taxon>
        <taxon>Mollusca</taxon>
        <taxon>Gastropoda</taxon>
        <taxon>Heterobranchia</taxon>
        <taxon>Euthyneura</taxon>
        <taxon>Panpulmonata</taxon>
        <taxon>Sacoglossa</taxon>
        <taxon>Placobranchoidea</taxon>
        <taxon>Plakobranchidae</taxon>
        <taxon>Elysia</taxon>
    </lineage>
</organism>
<protein>
    <submittedName>
        <fullName evidence="1">Uncharacterized protein</fullName>
    </submittedName>
</protein>
<comment type="caution">
    <text evidence="1">The sequence shown here is derived from an EMBL/GenBank/DDBJ whole genome shotgun (WGS) entry which is preliminary data.</text>
</comment>
<evidence type="ECO:0000313" key="1">
    <source>
        <dbReference type="EMBL" id="KAK3722341.1"/>
    </source>
</evidence>
<reference evidence="1" key="1">
    <citation type="journal article" date="2023" name="G3 (Bethesda)">
        <title>A reference genome for the long-term kleptoplast-retaining sea slug Elysia crispata morphotype clarki.</title>
        <authorList>
            <person name="Eastman K.E."/>
            <person name="Pendleton A.L."/>
            <person name="Shaikh M.A."/>
            <person name="Suttiyut T."/>
            <person name="Ogas R."/>
            <person name="Tomko P."/>
            <person name="Gavelis G."/>
            <person name="Widhalm J.R."/>
            <person name="Wisecaver J.H."/>
        </authorList>
    </citation>
    <scope>NUCLEOTIDE SEQUENCE</scope>
    <source>
        <strain evidence="1">ECLA1</strain>
    </source>
</reference>
<accession>A0AAE0XX06</accession>
<dbReference type="EMBL" id="JAWDGP010007375">
    <property type="protein sequence ID" value="KAK3722341.1"/>
    <property type="molecule type" value="Genomic_DNA"/>
</dbReference>
<dbReference type="AlphaFoldDB" id="A0AAE0XX06"/>
<name>A0AAE0XX06_9GAST</name>
<proteinExistence type="predicted"/>
<evidence type="ECO:0000313" key="2">
    <source>
        <dbReference type="Proteomes" id="UP001283361"/>
    </source>
</evidence>
<dbReference type="Proteomes" id="UP001283361">
    <property type="component" value="Unassembled WGS sequence"/>
</dbReference>
<gene>
    <name evidence="1" type="ORF">RRG08_041945</name>
</gene>
<sequence>MEAQSPVSNNWMFGTHTGRVQTSYGHVLSAPLRLATGVRSNPANNRPRQSSNLLMGGNPVWFPNSGVDGSRACRVLWHGPARGSPSVLVLGQPVSILLELVPQGLFVPFVATPMLSG</sequence>
<keyword evidence="2" id="KW-1185">Reference proteome</keyword>